<dbReference type="EMBL" id="MU069902">
    <property type="protein sequence ID" value="KAF5832050.1"/>
    <property type="molecule type" value="Genomic_DNA"/>
</dbReference>
<evidence type="ECO:0000313" key="1">
    <source>
        <dbReference type="EMBL" id="KAF5832050.1"/>
    </source>
</evidence>
<dbReference type="Proteomes" id="UP000815325">
    <property type="component" value="Unassembled WGS sequence"/>
</dbReference>
<keyword evidence="2" id="KW-1185">Reference proteome</keyword>
<accession>A0ABQ7GBR4</accession>
<organism evidence="1 2">
    <name type="scientific">Dunaliella salina</name>
    <name type="common">Green alga</name>
    <name type="synonym">Protococcus salinus</name>
    <dbReference type="NCBI Taxonomy" id="3046"/>
    <lineage>
        <taxon>Eukaryota</taxon>
        <taxon>Viridiplantae</taxon>
        <taxon>Chlorophyta</taxon>
        <taxon>core chlorophytes</taxon>
        <taxon>Chlorophyceae</taxon>
        <taxon>CS clade</taxon>
        <taxon>Chlamydomonadales</taxon>
        <taxon>Dunaliellaceae</taxon>
        <taxon>Dunaliella</taxon>
    </lineage>
</organism>
<protein>
    <submittedName>
        <fullName evidence="1">Uncharacterized protein</fullName>
    </submittedName>
</protein>
<name>A0ABQ7GBR4_DUNSA</name>
<evidence type="ECO:0000313" key="2">
    <source>
        <dbReference type="Proteomes" id="UP000815325"/>
    </source>
</evidence>
<reference evidence="1" key="1">
    <citation type="submission" date="2017-08" db="EMBL/GenBank/DDBJ databases">
        <authorList>
            <person name="Polle J.E."/>
            <person name="Barry K."/>
            <person name="Cushman J."/>
            <person name="Schmutz J."/>
            <person name="Tran D."/>
            <person name="Hathwaick L.T."/>
            <person name="Yim W.C."/>
            <person name="Jenkins J."/>
            <person name="Mckie-Krisberg Z.M."/>
            <person name="Prochnik S."/>
            <person name="Lindquist E."/>
            <person name="Dockter R.B."/>
            <person name="Adam C."/>
            <person name="Molina H."/>
            <person name="Bunkerborg J."/>
            <person name="Jin E."/>
            <person name="Buchheim M."/>
            <person name="Magnuson J."/>
        </authorList>
    </citation>
    <scope>NUCLEOTIDE SEQUENCE</scope>
    <source>
        <strain evidence="1">CCAP 19/18</strain>
    </source>
</reference>
<comment type="caution">
    <text evidence="1">The sequence shown here is derived from an EMBL/GenBank/DDBJ whole genome shotgun (WGS) entry which is preliminary data.</text>
</comment>
<sequence length="126" mass="14474">MEREAPASGPFHRSVRSIGHVAPADGCIIELAKMNLELYAQPWRHAEAMWPRLFTHHADVAWDDTHKDYTDLPPQIMDAQGAEAARREQQNALEACERRQLKAAEDREGARRRAREQHLQALLCRQ</sequence>
<proteinExistence type="predicted"/>
<gene>
    <name evidence="1" type="ORF">DUNSADRAFT_12230</name>
</gene>